<evidence type="ECO:0000313" key="3">
    <source>
        <dbReference type="Proteomes" id="UP000031668"/>
    </source>
</evidence>
<keyword evidence="1" id="KW-0812">Transmembrane</keyword>
<proteinExistence type="predicted"/>
<evidence type="ECO:0000256" key="1">
    <source>
        <dbReference type="SAM" id="Phobius"/>
    </source>
</evidence>
<sequence>MNILIKLKDRIYININLLINTTSVPLNIIIGMSAILGRKMVSTQTGLTFNLILCSRNVLLKMCLLAFIYELIINYSMDWQYTVRRRDRALIWVKPILIRLSVFSQVNQEVIMNVSCINVEFLE</sequence>
<keyword evidence="3" id="KW-1185">Reference proteome</keyword>
<name>A0A0C2MN92_THEKT</name>
<organism evidence="2 3">
    <name type="scientific">Thelohanellus kitauei</name>
    <name type="common">Myxosporean</name>
    <dbReference type="NCBI Taxonomy" id="669202"/>
    <lineage>
        <taxon>Eukaryota</taxon>
        <taxon>Metazoa</taxon>
        <taxon>Cnidaria</taxon>
        <taxon>Myxozoa</taxon>
        <taxon>Myxosporea</taxon>
        <taxon>Bivalvulida</taxon>
        <taxon>Platysporina</taxon>
        <taxon>Myxobolidae</taxon>
        <taxon>Thelohanellus</taxon>
    </lineage>
</organism>
<dbReference type="EMBL" id="JWZT01003712">
    <property type="protein sequence ID" value="KII65840.1"/>
    <property type="molecule type" value="Genomic_DNA"/>
</dbReference>
<accession>A0A0C2MN92</accession>
<comment type="caution">
    <text evidence="2">The sequence shown here is derived from an EMBL/GenBank/DDBJ whole genome shotgun (WGS) entry which is preliminary data.</text>
</comment>
<evidence type="ECO:0000313" key="2">
    <source>
        <dbReference type="EMBL" id="KII65840.1"/>
    </source>
</evidence>
<keyword evidence="1" id="KW-1133">Transmembrane helix</keyword>
<keyword evidence="1" id="KW-0472">Membrane</keyword>
<gene>
    <name evidence="2" type="ORF">RF11_04113</name>
</gene>
<feature type="transmembrane region" description="Helical" evidence="1">
    <location>
        <begin position="12"/>
        <end position="38"/>
    </location>
</feature>
<dbReference type="Proteomes" id="UP000031668">
    <property type="component" value="Unassembled WGS sequence"/>
</dbReference>
<feature type="transmembrane region" description="Helical" evidence="1">
    <location>
        <begin position="58"/>
        <end position="77"/>
    </location>
</feature>
<protein>
    <submittedName>
        <fullName evidence="2">Uncharacterized protein</fullName>
    </submittedName>
</protein>
<reference evidence="2 3" key="1">
    <citation type="journal article" date="2014" name="Genome Biol. Evol.">
        <title>The genome of the myxosporean Thelohanellus kitauei shows adaptations to nutrient acquisition within its fish host.</title>
        <authorList>
            <person name="Yang Y."/>
            <person name="Xiong J."/>
            <person name="Zhou Z."/>
            <person name="Huo F."/>
            <person name="Miao W."/>
            <person name="Ran C."/>
            <person name="Liu Y."/>
            <person name="Zhang J."/>
            <person name="Feng J."/>
            <person name="Wang M."/>
            <person name="Wang M."/>
            <person name="Wang L."/>
            <person name="Yao B."/>
        </authorList>
    </citation>
    <scope>NUCLEOTIDE SEQUENCE [LARGE SCALE GENOMIC DNA]</scope>
    <source>
        <strain evidence="2">Wuqing</strain>
    </source>
</reference>
<dbReference type="AlphaFoldDB" id="A0A0C2MN92"/>